<dbReference type="EMBL" id="JARTCD010000008">
    <property type="protein sequence ID" value="KAJ8661402.1"/>
    <property type="molecule type" value="Genomic_DNA"/>
</dbReference>
<proteinExistence type="predicted"/>
<evidence type="ECO:0000313" key="9">
    <source>
        <dbReference type="EMBL" id="KAJ8661402.1"/>
    </source>
</evidence>
<evidence type="ECO:0000256" key="5">
    <source>
        <dbReference type="ARBA" id="ARBA00023136"/>
    </source>
</evidence>
<dbReference type="AlphaFoldDB" id="A0AAD7Y2M5"/>
<keyword evidence="4 7" id="KW-1133">Transmembrane helix</keyword>
<feature type="transmembrane region" description="Helical" evidence="7">
    <location>
        <begin position="355"/>
        <end position="374"/>
    </location>
</feature>
<protein>
    <recommendedName>
        <fullName evidence="8">Major facilitator superfamily (MFS) profile domain-containing protein</fullName>
    </recommendedName>
</protein>
<feature type="transmembrane region" description="Helical" evidence="7">
    <location>
        <begin position="323"/>
        <end position="343"/>
    </location>
</feature>
<feature type="transmembrane region" description="Helical" evidence="7">
    <location>
        <begin position="415"/>
        <end position="435"/>
    </location>
</feature>
<keyword evidence="10" id="KW-1185">Reference proteome</keyword>
<feature type="domain" description="Major facilitator superfamily (MFS) profile" evidence="8">
    <location>
        <begin position="57"/>
        <end position="476"/>
    </location>
</feature>
<gene>
    <name evidence="9" type="ORF">O0I10_002668</name>
</gene>
<evidence type="ECO:0000256" key="7">
    <source>
        <dbReference type="SAM" id="Phobius"/>
    </source>
</evidence>
<evidence type="ECO:0000256" key="3">
    <source>
        <dbReference type="ARBA" id="ARBA00022692"/>
    </source>
</evidence>
<name>A0AAD7Y2M5_9FUNG</name>
<keyword evidence="3 7" id="KW-0812">Transmembrane</keyword>
<dbReference type="InterPro" id="IPR011701">
    <property type="entry name" value="MFS"/>
</dbReference>
<dbReference type="PANTHER" id="PTHR43791:SF36">
    <property type="entry name" value="TRANSPORTER, PUTATIVE (AFU_ORTHOLOGUE AFUA_6G08340)-RELATED"/>
    <property type="match status" value="1"/>
</dbReference>
<dbReference type="Gene3D" id="1.20.1250.20">
    <property type="entry name" value="MFS general substrate transporter like domains"/>
    <property type="match status" value="2"/>
</dbReference>
<feature type="transmembrane region" description="Helical" evidence="7">
    <location>
        <begin position="96"/>
        <end position="116"/>
    </location>
</feature>
<dbReference type="InterPro" id="IPR036259">
    <property type="entry name" value="MFS_trans_sf"/>
</dbReference>
<feature type="transmembrane region" description="Helical" evidence="7">
    <location>
        <begin position="148"/>
        <end position="171"/>
    </location>
</feature>
<feature type="transmembrane region" description="Helical" evidence="7">
    <location>
        <begin position="447"/>
        <end position="469"/>
    </location>
</feature>
<dbReference type="RefSeq" id="XP_058346315.1">
    <property type="nucleotide sequence ID" value="XM_058482748.1"/>
</dbReference>
<evidence type="ECO:0000259" key="8">
    <source>
        <dbReference type="PROSITE" id="PS50850"/>
    </source>
</evidence>
<feature type="region of interest" description="Disordered" evidence="6">
    <location>
        <begin position="1"/>
        <end position="39"/>
    </location>
</feature>
<evidence type="ECO:0000256" key="2">
    <source>
        <dbReference type="ARBA" id="ARBA00022448"/>
    </source>
</evidence>
<feature type="transmembrane region" description="Helical" evidence="7">
    <location>
        <begin position="123"/>
        <end position="142"/>
    </location>
</feature>
<dbReference type="Pfam" id="PF07690">
    <property type="entry name" value="MFS_1"/>
    <property type="match status" value="1"/>
</dbReference>
<feature type="transmembrane region" description="Helical" evidence="7">
    <location>
        <begin position="291"/>
        <end position="311"/>
    </location>
</feature>
<feature type="compositionally biased region" description="Polar residues" evidence="6">
    <location>
        <begin position="13"/>
        <end position="28"/>
    </location>
</feature>
<comment type="subcellular location">
    <subcellularLocation>
        <location evidence="1">Membrane</location>
        <topology evidence="1">Multi-pass membrane protein</topology>
    </subcellularLocation>
</comment>
<dbReference type="Proteomes" id="UP001234581">
    <property type="component" value="Unassembled WGS sequence"/>
</dbReference>
<dbReference type="GO" id="GO:0022857">
    <property type="term" value="F:transmembrane transporter activity"/>
    <property type="evidence" value="ECO:0007669"/>
    <property type="project" value="InterPro"/>
</dbReference>
<organism evidence="9 10">
    <name type="scientific">Lichtheimia ornata</name>
    <dbReference type="NCBI Taxonomy" id="688661"/>
    <lineage>
        <taxon>Eukaryota</taxon>
        <taxon>Fungi</taxon>
        <taxon>Fungi incertae sedis</taxon>
        <taxon>Mucoromycota</taxon>
        <taxon>Mucoromycotina</taxon>
        <taxon>Mucoromycetes</taxon>
        <taxon>Mucorales</taxon>
        <taxon>Lichtheimiaceae</taxon>
        <taxon>Lichtheimia</taxon>
    </lineage>
</organism>
<keyword evidence="5 7" id="KW-0472">Membrane</keyword>
<accession>A0AAD7Y2M5</accession>
<feature type="transmembrane region" description="Helical" evidence="7">
    <location>
        <begin position="216"/>
        <end position="238"/>
    </location>
</feature>
<keyword evidence="2" id="KW-0813">Transport</keyword>
<evidence type="ECO:0000256" key="1">
    <source>
        <dbReference type="ARBA" id="ARBA00004141"/>
    </source>
</evidence>
<dbReference type="SUPFAM" id="SSF103473">
    <property type="entry name" value="MFS general substrate transporter"/>
    <property type="match status" value="1"/>
</dbReference>
<comment type="caution">
    <text evidence="9">The sequence shown here is derived from an EMBL/GenBank/DDBJ whole genome shotgun (WGS) entry which is preliminary data.</text>
</comment>
<dbReference type="PROSITE" id="PS50850">
    <property type="entry name" value="MFS"/>
    <property type="match status" value="1"/>
</dbReference>
<sequence>MAADAITPTTTTKQQDTSGSASLSTTESLQEKPISKDAPPLTPGEWKRLRWRLDLRIVLLFALLYMWSAMDRSNIGNAKLGNILEDLDIPDSTYNVGMSIFFIGYIIFQVPSNLVLKKIGPNLWMSLLVTFTGIIVACSAAIKNGAGLLAVRFFLGIAETGLFPGTVYYFSIWYTRREQGKRFSIYYASAAVAGAVGGLLAYGIMRMDGVRGMHGWQWLFLLEALPTIILGIATFFILPGFPSTSKALNERERASLMKRLETDWAAAAAGEDDTKSPMSEIRAAFTDWKMYHMAFTCFFGSSVFYGLTLFLPSIVRDMGFANLEAQAMTVPPYVIACIFMILLGTDADRRVERGFHVAGSSFVGMLGFILLAACHDKGPVALYIFACMAVAGAYSQFSVFITWASNNFAGRTKRAIATAFIAAGGNIGGAIAGQIYRANDAPQYIRAHSVCAAFLCCHVILVLLLKYMLHRINKQRDNMSIDKYDAACKRYEQASDWHPDFRYIT</sequence>
<evidence type="ECO:0000313" key="10">
    <source>
        <dbReference type="Proteomes" id="UP001234581"/>
    </source>
</evidence>
<feature type="transmembrane region" description="Helical" evidence="7">
    <location>
        <begin position="53"/>
        <end position="70"/>
    </location>
</feature>
<dbReference type="GeneID" id="83210084"/>
<dbReference type="PANTHER" id="PTHR43791">
    <property type="entry name" value="PERMEASE-RELATED"/>
    <property type="match status" value="1"/>
</dbReference>
<reference evidence="9 10" key="1">
    <citation type="submission" date="2023-03" db="EMBL/GenBank/DDBJ databases">
        <title>Genome sequence of Lichtheimia ornata CBS 291.66.</title>
        <authorList>
            <person name="Mohabir J.T."/>
            <person name="Shea T.P."/>
            <person name="Kurbessoian T."/>
            <person name="Berby B."/>
            <person name="Fontaine J."/>
            <person name="Livny J."/>
            <person name="Gnirke A."/>
            <person name="Stajich J.E."/>
            <person name="Cuomo C.A."/>
        </authorList>
    </citation>
    <scope>NUCLEOTIDE SEQUENCE [LARGE SCALE GENOMIC DNA]</scope>
    <source>
        <strain evidence="9">CBS 291.66</strain>
    </source>
</reference>
<dbReference type="FunFam" id="1.20.1250.20:FF:000057">
    <property type="entry name" value="MFS general substrate transporter"/>
    <property type="match status" value="1"/>
</dbReference>
<evidence type="ECO:0000256" key="6">
    <source>
        <dbReference type="SAM" id="MobiDB-lite"/>
    </source>
</evidence>
<dbReference type="GO" id="GO:0016020">
    <property type="term" value="C:membrane"/>
    <property type="evidence" value="ECO:0007669"/>
    <property type="project" value="UniProtKB-SubCell"/>
</dbReference>
<evidence type="ECO:0000256" key="4">
    <source>
        <dbReference type="ARBA" id="ARBA00022989"/>
    </source>
</evidence>
<dbReference type="InterPro" id="IPR020846">
    <property type="entry name" value="MFS_dom"/>
</dbReference>
<dbReference type="FunFam" id="1.20.1250.20:FF:000013">
    <property type="entry name" value="MFS general substrate transporter"/>
    <property type="match status" value="1"/>
</dbReference>
<feature type="transmembrane region" description="Helical" evidence="7">
    <location>
        <begin position="380"/>
        <end position="403"/>
    </location>
</feature>
<feature type="transmembrane region" description="Helical" evidence="7">
    <location>
        <begin position="183"/>
        <end position="204"/>
    </location>
</feature>